<organism evidence="1 2">
    <name type="scientific">Trichuris muris</name>
    <name type="common">Mouse whipworm</name>
    <dbReference type="NCBI Taxonomy" id="70415"/>
    <lineage>
        <taxon>Eukaryota</taxon>
        <taxon>Metazoa</taxon>
        <taxon>Ecdysozoa</taxon>
        <taxon>Nematoda</taxon>
        <taxon>Enoplea</taxon>
        <taxon>Dorylaimia</taxon>
        <taxon>Trichinellida</taxon>
        <taxon>Trichuridae</taxon>
        <taxon>Trichuris</taxon>
    </lineage>
</organism>
<name>A0A5S6Q409_TRIMR</name>
<proteinExistence type="predicted"/>
<dbReference type="AlphaFoldDB" id="A0A5S6Q409"/>
<reference evidence="2" key="1">
    <citation type="submission" date="2019-12" db="UniProtKB">
        <authorList>
            <consortium name="WormBaseParasite"/>
        </authorList>
    </citation>
    <scope>IDENTIFICATION</scope>
</reference>
<dbReference type="WBParaSite" id="TMUE_0000001975.1">
    <property type="protein sequence ID" value="TMUE_0000001975.1"/>
    <property type="gene ID" value="WBGene00297837"/>
</dbReference>
<evidence type="ECO:0000313" key="1">
    <source>
        <dbReference type="Proteomes" id="UP000046395"/>
    </source>
</evidence>
<dbReference type="Proteomes" id="UP000046395">
    <property type="component" value="Unassembled WGS sequence"/>
</dbReference>
<keyword evidence="1" id="KW-1185">Reference proteome</keyword>
<protein>
    <submittedName>
        <fullName evidence="2">Uncharacterized protein</fullName>
    </submittedName>
</protein>
<accession>A0A5S6Q409</accession>
<sequence>MCNSELARHKDDEALFQDYIRPNVGQVAIASQLVLLRNGEVESVVMSIWVDKWPAVKRHCFAKKWPSAQSPCKEQSPVGDGNATLRSWIFAFSIDPFDRPIQRLLLPMEVSNFRFCNNQPDPRTRKTDLADWIGLPPGGDPTAGLPHLFALGERNIPSSWYPAGSNCRSIVCRNPAM</sequence>
<evidence type="ECO:0000313" key="2">
    <source>
        <dbReference type="WBParaSite" id="TMUE_0000001975.1"/>
    </source>
</evidence>